<feature type="transmembrane region" description="Helical" evidence="7">
    <location>
        <begin position="174"/>
        <end position="192"/>
    </location>
</feature>
<evidence type="ECO:0000256" key="5">
    <source>
        <dbReference type="ARBA" id="ARBA00022989"/>
    </source>
</evidence>
<dbReference type="Proteomes" id="UP000612585">
    <property type="component" value="Unassembled WGS sequence"/>
</dbReference>
<dbReference type="InterPro" id="IPR051311">
    <property type="entry name" value="DedA_domain"/>
</dbReference>
<feature type="transmembrane region" description="Helical" evidence="7">
    <location>
        <begin position="51"/>
        <end position="76"/>
    </location>
</feature>
<evidence type="ECO:0000256" key="7">
    <source>
        <dbReference type="SAM" id="Phobius"/>
    </source>
</evidence>
<accession>A0A8J4DWM2</accession>
<sequence>MADWISSVMDALGPFGVGILIALETIIPPIPSELVLPLAGFRAREGAMNVILVWIAATAGGLAGALVLYWLGWWLGYERLHRLAGRPWFFVASQKDVDRGCKLFEKNGSWIVAASRCVPVLRSVVSLPAGMTRMPLVKFTVLTSIGTGVWNAAFIAAGWFLAEKWQEVDHYMGPVSLVVVGLIVVGLAALAWRRSREKVRA</sequence>
<organism evidence="9 10">
    <name type="scientific">Virgisporangium aurantiacum</name>
    <dbReference type="NCBI Taxonomy" id="175570"/>
    <lineage>
        <taxon>Bacteria</taxon>
        <taxon>Bacillati</taxon>
        <taxon>Actinomycetota</taxon>
        <taxon>Actinomycetes</taxon>
        <taxon>Micromonosporales</taxon>
        <taxon>Micromonosporaceae</taxon>
        <taxon>Virgisporangium</taxon>
    </lineage>
</organism>
<evidence type="ECO:0000313" key="9">
    <source>
        <dbReference type="EMBL" id="GIJ53620.1"/>
    </source>
</evidence>
<comment type="subcellular location">
    <subcellularLocation>
        <location evidence="1">Cell membrane</location>
        <topology evidence="1">Multi-pass membrane protein</topology>
    </subcellularLocation>
</comment>
<keyword evidence="3" id="KW-1003">Cell membrane</keyword>
<evidence type="ECO:0000256" key="1">
    <source>
        <dbReference type="ARBA" id="ARBA00004651"/>
    </source>
</evidence>
<proteinExistence type="inferred from homology"/>
<feature type="transmembrane region" description="Helical" evidence="7">
    <location>
        <begin position="139"/>
        <end position="162"/>
    </location>
</feature>
<dbReference type="AlphaFoldDB" id="A0A8J4DWM2"/>
<evidence type="ECO:0000256" key="4">
    <source>
        <dbReference type="ARBA" id="ARBA00022692"/>
    </source>
</evidence>
<keyword evidence="6 7" id="KW-0472">Membrane</keyword>
<dbReference type="PANTHER" id="PTHR42709">
    <property type="entry name" value="ALKALINE PHOSPHATASE LIKE PROTEIN"/>
    <property type="match status" value="1"/>
</dbReference>
<dbReference type="InterPro" id="IPR032816">
    <property type="entry name" value="VTT_dom"/>
</dbReference>
<keyword evidence="5 7" id="KW-1133">Transmembrane helix</keyword>
<comment type="similarity">
    <text evidence="2">Belongs to the DedA family.</text>
</comment>
<evidence type="ECO:0000256" key="6">
    <source>
        <dbReference type="ARBA" id="ARBA00023136"/>
    </source>
</evidence>
<name>A0A8J4DWM2_9ACTN</name>
<evidence type="ECO:0000256" key="3">
    <source>
        <dbReference type="ARBA" id="ARBA00022475"/>
    </source>
</evidence>
<feature type="domain" description="VTT" evidence="8">
    <location>
        <begin position="30"/>
        <end position="159"/>
    </location>
</feature>
<dbReference type="PANTHER" id="PTHR42709:SF6">
    <property type="entry name" value="UNDECAPRENYL PHOSPHATE TRANSPORTER A"/>
    <property type="match status" value="1"/>
</dbReference>
<dbReference type="RefSeq" id="WP_203988056.1">
    <property type="nucleotide sequence ID" value="NZ_BOPG01000008.1"/>
</dbReference>
<evidence type="ECO:0000256" key="2">
    <source>
        <dbReference type="ARBA" id="ARBA00010792"/>
    </source>
</evidence>
<keyword evidence="4 7" id="KW-0812">Transmembrane</keyword>
<comment type="caution">
    <text evidence="9">The sequence shown here is derived from an EMBL/GenBank/DDBJ whole genome shotgun (WGS) entry which is preliminary data.</text>
</comment>
<evidence type="ECO:0000313" key="10">
    <source>
        <dbReference type="Proteomes" id="UP000612585"/>
    </source>
</evidence>
<dbReference type="Pfam" id="PF09335">
    <property type="entry name" value="VTT_dom"/>
    <property type="match status" value="1"/>
</dbReference>
<protein>
    <submittedName>
        <fullName evidence="9">Alkaline phosphatase</fullName>
    </submittedName>
</protein>
<gene>
    <name evidence="9" type="ORF">Vau01_011360</name>
</gene>
<dbReference type="EMBL" id="BOPG01000008">
    <property type="protein sequence ID" value="GIJ53620.1"/>
    <property type="molecule type" value="Genomic_DNA"/>
</dbReference>
<keyword evidence="10" id="KW-1185">Reference proteome</keyword>
<dbReference type="GO" id="GO:0005886">
    <property type="term" value="C:plasma membrane"/>
    <property type="evidence" value="ECO:0007669"/>
    <property type="project" value="UniProtKB-SubCell"/>
</dbReference>
<feature type="transmembrane region" description="Helical" evidence="7">
    <location>
        <begin position="12"/>
        <end position="31"/>
    </location>
</feature>
<reference evidence="9" key="1">
    <citation type="submission" date="2021-01" db="EMBL/GenBank/DDBJ databases">
        <title>Whole genome shotgun sequence of Virgisporangium aurantiacum NBRC 16421.</title>
        <authorList>
            <person name="Komaki H."/>
            <person name="Tamura T."/>
        </authorList>
    </citation>
    <scope>NUCLEOTIDE SEQUENCE</scope>
    <source>
        <strain evidence="9">NBRC 16421</strain>
    </source>
</reference>
<evidence type="ECO:0000259" key="8">
    <source>
        <dbReference type="Pfam" id="PF09335"/>
    </source>
</evidence>